<evidence type="ECO:0000256" key="1">
    <source>
        <dbReference type="ARBA" id="ARBA00006043"/>
    </source>
</evidence>
<dbReference type="InterPro" id="IPR004854">
    <property type="entry name" value="Ufd1-like"/>
</dbReference>
<evidence type="ECO:0000313" key="7">
    <source>
        <dbReference type="Proteomes" id="UP001141552"/>
    </source>
</evidence>
<reference evidence="6" key="2">
    <citation type="journal article" date="2023" name="Plants (Basel)">
        <title>Annotation of the Turnera subulata (Passifloraceae) Draft Genome Reveals the S-Locus Evolved after the Divergence of Turneroideae from Passifloroideae in a Stepwise Manner.</title>
        <authorList>
            <person name="Henning P.M."/>
            <person name="Roalson E.H."/>
            <person name="Mir W."/>
            <person name="McCubbin A.G."/>
            <person name="Shore J.S."/>
        </authorList>
    </citation>
    <scope>NUCLEOTIDE SEQUENCE</scope>
    <source>
        <strain evidence="6">F60SS</strain>
    </source>
</reference>
<comment type="caution">
    <text evidence="6">The sequence shown here is derived from an EMBL/GenBank/DDBJ whole genome shotgun (WGS) entry which is preliminary data.</text>
</comment>
<feature type="domain" description="Ubiquitin fusion degradation protein UFD1 N-terminal subdomain 2" evidence="5">
    <location>
        <begin position="488"/>
        <end position="565"/>
    </location>
</feature>
<dbReference type="GO" id="GO:0034098">
    <property type="term" value="C:VCP-NPL4-UFD1 AAA ATPase complex"/>
    <property type="evidence" value="ECO:0007669"/>
    <property type="project" value="TreeGrafter"/>
</dbReference>
<dbReference type="AlphaFoldDB" id="A0A9Q0GBP0"/>
<dbReference type="Pfam" id="PF24842">
    <property type="entry name" value="UFD1_N2"/>
    <property type="match status" value="2"/>
</dbReference>
<feature type="domain" description="Ubiquitin fusion degradation protein UFD1 N-terminal subdomain 1" evidence="4">
    <location>
        <begin position="406"/>
        <end position="486"/>
    </location>
</feature>
<gene>
    <name evidence="6" type="ORF">Tsubulata_035617</name>
</gene>
<dbReference type="OrthoDB" id="422728at2759"/>
<feature type="region of interest" description="Disordered" evidence="3">
    <location>
        <begin position="55"/>
        <end position="130"/>
    </location>
</feature>
<dbReference type="InterPro" id="IPR055418">
    <property type="entry name" value="UFD1_N2"/>
</dbReference>
<protein>
    <submittedName>
        <fullName evidence="6">Uncharacterized protein</fullName>
    </submittedName>
</protein>
<evidence type="ECO:0000313" key="6">
    <source>
        <dbReference type="EMBL" id="KAJ4847234.1"/>
    </source>
</evidence>
<sequence>PPPPPPSSSASSPMEQNHHANQEPIPQNIPRFDDDVVAVTGGAGTQSSCDDQILNSACESDQPGGCEIDSPKNSTHDDNARVNQDNDDDDENKVVDEASSVPTPEDDHDRHVESSQVSQVSDSEDYYSDSYSDYSEQEYSIFESEYTCYPLDDPDKSHLEDGNQILMPQSALKPLLSSMRNIEYPMLFEIRRSSSSSSSPGLDSRISHCGVNEFTAEEGRVILPSWMMENLTLQEGDLVNIKSVNLQKATYVKLQPHSSSFLDIPNPKAALEDGLSNNYFCLTKGDTIKINHYYQGKHFLMNVVETLPSSAVSIINTDCAVDFDFPLDYKEPDHHDQKKITQHEVKKAAAAHAEEEGKDKPKFVPFSGLGRRLVEITGGGLSNSAQIHENDPPFSDDLASKEKAVQSHLEQGDQIIMAPSALDRLLRTGVDHPMLFEIRNEANGRVSHCGVYEFTAEEGYVFLPDWLMENLQLQLGTHVTLKSATLEKGTYVKLQPHSMEFLDIRNPKAALEEALSSKFFCLTAGDTIKIHHHSKSFSIDIVETKPSPTAICIIDADVEVDFALPLDYKEPEKPAEKEKEAPVEQGLKFRPFRGQARRLDGRPAAEVLDSPVLTSTPEQENKTIGADSSISNGSQLRPFKRPAKMVFGSSRYESRSKEARTEDAKTKTTQQFQPFTGKKYSLAD</sequence>
<organism evidence="6 7">
    <name type="scientific">Turnera subulata</name>
    <dbReference type="NCBI Taxonomy" id="218843"/>
    <lineage>
        <taxon>Eukaryota</taxon>
        <taxon>Viridiplantae</taxon>
        <taxon>Streptophyta</taxon>
        <taxon>Embryophyta</taxon>
        <taxon>Tracheophyta</taxon>
        <taxon>Spermatophyta</taxon>
        <taxon>Magnoliopsida</taxon>
        <taxon>eudicotyledons</taxon>
        <taxon>Gunneridae</taxon>
        <taxon>Pentapetalae</taxon>
        <taxon>rosids</taxon>
        <taxon>fabids</taxon>
        <taxon>Malpighiales</taxon>
        <taxon>Passifloraceae</taxon>
        <taxon>Turnera</taxon>
    </lineage>
</organism>
<feature type="compositionally biased region" description="Basic and acidic residues" evidence="3">
    <location>
        <begin position="652"/>
        <end position="666"/>
    </location>
</feature>
<dbReference type="InterPro" id="IPR055417">
    <property type="entry name" value="UFD1_N1"/>
</dbReference>
<dbReference type="InterPro" id="IPR042299">
    <property type="entry name" value="Ufd1-like_Nn"/>
</dbReference>
<name>A0A9Q0GBP0_9ROSI</name>
<dbReference type="GO" id="GO:0036503">
    <property type="term" value="P:ERAD pathway"/>
    <property type="evidence" value="ECO:0007669"/>
    <property type="project" value="TreeGrafter"/>
</dbReference>
<feature type="domain" description="Ubiquitin fusion degradation protein UFD1 N-terminal subdomain 1" evidence="4">
    <location>
        <begin position="142"/>
        <end position="246"/>
    </location>
</feature>
<feature type="domain" description="Ubiquitin fusion degradation protein UFD1 N-terminal subdomain 2" evidence="5">
    <location>
        <begin position="248"/>
        <end position="324"/>
    </location>
</feature>
<dbReference type="GO" id="GO:0006511">
    <property type="term" value="P:ubiquitin-dependent protein catabolic process"/>
    <property type="evidence" value="ECO:0007669"/>
    <property type="project" value="InterPro"/>
</dbReference>
<proteinExistence type="inferred from homology"/>
<dbReference type="GO" id="GO:0031593">
    <property type="term" value="F:polyubiquitin modification-dependent protein binding"/>
    <property type="evidence" value="ECO:0007669"/>
    <property type="project" value="TreeGrafter"/>
</dbReference>
<evidence type="ECO:0000256" key="2">
    <source>
        <dbReference type="ARBA" id="ARBA00022786"/>
    </source>
</evidence>
<feature type="non-terminal residue" evidence="6">
    <location>
        <position position="1"/>
    </location>
</feature>
<dbReference type="EMBL" id="JAKUCV010001223">
    <property type="protein sequence ID" value="KAJ4847234.1"/>
    <property type="molecule type" value="Genomic_DNA"/>
</dbReference>
<feature type="region of interest" description="Disordered" evidence="3">
    <location>
        <begin position="571"/>
        <end position="684"/>
    </location>
</feature>
<accession>A0A9Q0GBP0</accession>
<dbReference type="Gene3D" id="2.40.40.50">
    <property type="entry name" value="Ubiquitin fusion degradation protein UFD1, N-terminal domain"/>
    <property type="match status" value="2"/>
</dbReference>
<evidence type="ECO:0000259" key="4">
    <source>
        <dbReference type="Pfam" id="PF03152"/>
    </source>
</evidence>
<keyword evidence="2" id="KW-0833">Ubl conjugation pathway</keyword>
<dbReference type="PANTHER" id="PTHR12555:SF13">
    <property type="entry name" value="UBIQUITIN RECOGNITION FACTOR IN ER-ASSOCIATED DEGRADATION PROTEIN 1"/>
    <property type="match status" value="1"/>
</dbReference>
<dbReference type="PANTHER" id="PTHR12555">
    <property type="entry name" value="UBIQUITIN FUSION DEGRADATON PROTEIN 1"/>
    <property type="match status" value="1"/>
</dbReference>
<dbReference type="Gene3D" id="3.10.330.10">
    <property type="match status" value="2"/>
</dbReference>
<feature type="region of interest" description="Disordered" evidence="3">
    <location>
        <begin position="1"/>
        <end position="34"/>
    </location>
</feature>
<reference evidence="6" key="1">
    <citation type="submission" date="2022-02" db="EMBL/GenBank/DDBJ databases">
        <authorList>
            <person name="Henning P.M."/>
            <person name="McCubbin A.G."/>
            <person name="Shore J.S."/>
        </authorList>
    </citation>
    <scope>NUCLEOTIDE SEQUENCE</scope>
    <source>
        <strain evidence="6">F60SS</strain>
        <tissue evidence="6">Leaves</tissue>
    </source>
</reference>
<comment type="similarity">
    <text evidence="1">Belongs to the UFD1 family.</text>
</comment>
<keyword evidence="7" id="KW-1185">Reference proteome</keyword>
<feature type="compositionally biased region" description="Polar residues" evidence="3">
    <location>
        <begin position="626"/>
        <end position="635"/>
    </location>
</feature>
<dbReference type="Proteomes" id="UP001141552">
    <property type="component" value="Unassembled WGS sequence"/>
</dbReference>
<feature type="compositionally biased region" description="Basic and acidic residues" evidence="3">
    <location>
        <begin position="571"/>
        <end position="582"/>
    </location>
</feature>
<evidence type="ECO:0000256" key="3">
    <source>
        <dbReference type="SAM" id="MobiDB-lite"/>
    </source>
</evidence>
<dbReference type="Pfam" id="PF03152">
    <property type="entry name" value="UFD1_N1"/>
    <property type="match status" value="2"/>
</dbReference>
<evidence type="ECO:0000259" key="5">
    <source>
        <dbReference type="Pfam" id="PF24842"/>
    </source>
</evidence>
<feature type="compositionally biased region" description="Low complexity" evidence="3">
    <location>
        <begin position="667"/>
        <end position="684"/>
    </location>
</feature>